<feature type="compositionally biased region" description="Basic and acidic residues" evidence="2">
    <location>
        <begin position="477"/>
        <end position="488"/>
    </location>
</feature>
<organism evidence="4 5">
    <name type="scientific">Paracoccus aurantius</name>
    <dbReference type="NCBI Taxonomy" id="3073814"/>
    <lineage>
        <taxon>Bacteria</taxon>
        <taxon>Pseudomonadati</taxon>
        <taxon>Pseudomonadota</taxon>
        <taxon>Alphaproteobacteria</taxon>
        <taxon>Rhodobacterales</taxon>
        <taxon>Paracoccaceae</taxon>
        <taxon>Paracoccus</taxon>
    </lineage>
</organism>
<feature type="compositionally biased region" description="Basic and acidic residues" evidence="2">
    <location>
        <begin position="550"/>
        <end position="559"/>
    </location>
</feature>
<dbReference type="RefSeq" id="WP_311160124.1">
    <property type="nucleotide sequence ID" value="NZ_JAVQLW010000001.1"/>
</dbReference>
<feature type="region of interest" description="Disordered" evidence="2">
    <location>
        <begin position="742"/>
        <end position="764"/>
    </location>
</feature>
<protein>
    <recommendedName>
        <fullName evidence="3">Phage tail tape measure protein domain-containing protein</fullName>
    </recommendedName>
</protein>
<gene>
    <name evidence="4" type="ORF">RGQ15_10265</name>
</gene>
<keyword evidence="1" id="KW-0175">Coiled coil</keyword>
<keyword evidence="5" id="KW-1185">Reference proteome</keyword>
<feature type="region of interest" description="Disordered" evidence="2">
    <location>
        <begin position="458"/>
        <end position="498"/>
    </location>
</feature>
<feature type="domain" description="Phage tail tape measure protein" evidence="3">
    <location>
        <begin position="62"/>
        <end position="208"/>
    </location>
</feature>
<feature type="coiled-coil region" evidence="1">
    <location>
        <begin position="1"/>
        <end position="28"/>
    </location>
</feature>
<dbReference type="Proteomes" id="UP001269144">
    <property type="component" value="Unassembled WGS sequence"/>
</dbReference>
<feature type="region of interest" description="Disordered" evidence="2">
    <location>
        <begin position="530"/>
        <end position="559"/>
    </location>
</feature>
<evidence type="ECO:0000313" key="5">
    <source>
        <dbReference type="Proteomes" id="UP001269144"/>
    </source>
</evidence>
<evidence type="ECO:0000256" key="1">
    <source>
        <dbReference type="SAM" id="Coils"/>
    </source>
</evidence>
<proteinExistence type="predicted"/>
<evidence type="ECO:0000313" key="4">
    <source>
        <dbReference type="EMBL" id="MDS9467949.1"/>
    </source>
</evidence>
<reference evidence="5" key="1">
    <citation type="submission" date="2023-07" db="EMBL/GenBank/DDBJ databases">
        <title>Paracoccus sp. MBLB3053 whole genome sequence.</title>
        <authorList>
            <person name="Hwang C.Y."/>
            <person name="Cho E.-S."/>
            <person name="Seo M.-J."/>
        </authorList>
    </citation>
    <scope>NUCLEOTIDE SEQUENCE [LARGE SCALE GENOMIC DNA]</scope>
    <source>
        <strain evidence="5">MBLB3053</strain>
    </source>
</reference>
<comment type="caution">
    <text evidence="4">The sequence shown here is derived from an EMBL/GenBank/DDBJ whole genome shotgun (WGS) entry which is preliminary data.</text>
</comment>
<evidence type="ECO:0000259" key="3">
    <source>
        <dbReference type="Pfam" id="PF10145"/>
    </source>
</evidence>
<sequence>MADDERLVVALEARINQFEKSMQRANQVGTRTYQGLRRGSRSATRQMEQDMARSAANIRQSVASVAGSVGSLGKALAGGFLGGVAVGGLAEVVGSSREVVRGMAEIGNEAKRAGISAQAFQEWKYVADQNRISVDALVDGFKELSLRADEFITTGVGPAAEAFGRLGFRAEDLKKKLKDPSALMLEIMQRLEGLDKAAQIRIADEIFGGTGGERFVELLGQGEGALRDTIARAHETGAVFDDELIARAEDLDRRFRDLQTSASSFFKRVIVEAAEAAVEITDLRAKLDEIFDNEKQGRAILGDEVFDALERNRDAVDGNAVALGTLEGQYQSLTEEATSAGMAMRDAIGKLDAWGYDGAADALRQISAEMDEVVRSFREGEISGDDFAVKLGDLQSKAREAFEELEAGERVSFEGVISQLGRLGGVISGIISLANQMKNALASAAGVSADQTSLKAMRDRHAAEQASMDSAEAMTEANDKFTASEEARNSATKEQVALEREMAEVRKRAKEMGATLTDAEVQSFAQSALAGDATRSASGKKGGGSKGKSKGSDSLKGFDRDVQQIKERTDALIIEAQVLTAAAASGETYGDVMAYASEKARLLAAAQEEGRAITPELVAQIDQLAQAYARAGQSAEDAADRLKQVQEQGKAGADAVASIFSSALEGADSAKEAVIQLIQQIIQVQIQKSLAGLASAGGGGFLGVIGSLLSMDGGGYTGNGSRSGGLDGKGGFLAVMHPRETVTDHTKGSSGSSGGGSTDVHVTVGVDPNSGNLTAFVDKRAGAISSAHQRQTLQVSERNAADWVANSRKRRF</sequence>
<name>A0ABU2HTP0_9RHOB</name>
<dbReference type="Pfam" id="PF10145">
    <property type="entry name" value="PhageMin_Tail"/>
    <property type="match status" value="1"/>
</dbReference>
<dbReference type="EMBL" id="JAVQLW010000001">
    <property type="protein sequence ID" value="MDS9467949.1"/>
    <property type="molecule type" value="Genomic_DNA"/>
</dbReference>
<dbReference type="InterPro" id="IPR010090">
    <property type="entry name" value="Phage_tape_meas"/>
</dbReference>
<accession>A0ABU2HTP0</accession>
<evidence type="ECO:0000256" key="2">
    <source>
        <dbReference type="SAM" id="MobiDB-lite"/>
    </source>
</evidence>